<dbReference type="InterPro" id="IPR011051">
    <property type="entry name" value="RmlC_Cupin_sf"/>
</dbReference>
<dbReference type="CDD" id="cd02227">
    <property type="entry name" value="cupin_TM1112-like"/>
    <property type="match status" value="1"/>
</dbReference>
<dbReference type="AlphaFoldDB" id="A0A103JSJ6"/>
<keyword evidence="3" id="KW-1185">Reference proteome</keyword>
<comment type="caution">
    <text evidence="2">The sequence shown here is derived from an EMBL/GenBank/DDBJ whole genome shotgun (WGS) entry which is preliminary data.</text>
</comment>
<evidence type="ECO:0000313" key="3">
    <source>
        <dbReference type="Proteomes" id="UP000243975"/>
    </source>
</evidence>
<feature type="domain" description="(S)-ureidoglycine aminohydrolase cupin" evidence="1">
    <location>
        <begin position="86"/>
        <end position="158"/>
    </location>
</feature>
<gene>
    <name evidence="2" type="ORF">Ccrd_026781</name>
</gene>
<accession>A0A103JSJ6</accession>
<dbReference type="PANTHER" id="PTHR33271:SF22">
    <property type="entry name" value="OS04G0445200 PROTEIN"/>
    <property type="match status" value="1"/>
</dbReference>
<reference evidence="2 3" key="1">
    <citation type="journal article" date="2016" name="Sci. Rep.">
        <title>The genome sequence of the outbreeding globe artichoke constructed de novo incorporating a phase-aware low-pass sequencing strategy of F1 progeny.</title>
        <authorList>
            <person name="Scaglione D."/>
            <person name="Reyes-Chin-Wo S."/>
            <person name="Acquadro A."/>
            <person name="Froenicke L."/>
            <person name="Portis E."/>
            <person name="Beitel C."/>
            <person name="Tirone M."/>
            <person name="Mauro R."/>
            <person name="Lo Monaco A."/>
            <person name="Mauromicale G."/>
            <person name="Faccioli P."/>
            <person name="Cattivelli L."/>
            <person name="Rieseberg L."/>
            <person name="Michelmore R."/>
            <person name="Lanteri S."/>
        </authorList>
    </citation>
    <scope>NUCLEOTIDE SEQUENCE [LARGE SCALE GENOMIC DNA]</scope>
    <source>
        <strain evidence="2">2C</strain>
    </source>
</reference>
<dbReference type="Pfam" id="PF05899">
    <property type="entry name" value="Cupin_3"/>
    <property type="match status" value="1"/>
</dbReference>
<dbReference type="Proteomes" id="UP000243975">
    <property type="component" value="Unassembled WGS sequence"/>
</dbReference>
<evidence type="ECO:0000259" key="1">
    <source>
        <dbReference type="Pfam" id="PF05899"/>
    </source>
</evidence>
<sequence length="161" mass="18091">MAATLRFSNQAPELVYVPTYHNHKPATNHSSISLPSSYSFCKSTPRLYSSSRVYNRGILRASSETMATEKLGIKIVKNPPESKLTDLGVRSWPKWGCPPSKFPWTYSSKETCYLLKGKVKVYPEGSDEGVEIGVGDLVEFPKGMNCTWDVSETVDKHYDFE</sequence>
<dbReference type="Gene3D" id="2.60.120.10">
    <property type="entry name" value="Jelly Rolls"/>
    <property type="match status" value="1"/>
</dbReference>
<evidence type="ECO:0000313" key="2">
    <source>
        <dbReference type="EMBL" id="KVF38090.1"/>
    </source>
</evidence>
<proteinExistence type="predicted"/>
<organism evidence="2 3">
    <name type="scientific">Cynara cardunculus var. scolymus</name>
    <name type="common">Globe artichoke</name>
    <name type="synonym">Cynara scolymus</name>
    <dbReference type="NCBI Taxonomy" id="59895"/>
    <lineage>
        <taxon>Eukaryota</taxon>
        <taxon>Viridiplantae</taxon>
        <taxon>Streptophyta</taxon>
        <taxon>Embryophyta</taxon>
        <taxon>Tracheophyta</taxon>
        <taxon>Spermatophyta</taxon>
        <taxon>Magnoliopsida</taxon>
        <taxon>eudicotyledons</taxon>
        <taxon>Gunneridae</taxon>
        <taxon>Pentapetalae</taxon>
        <taxon>asterids</taxon>
        <taxon>campanulids</taxon>
        <taxon>Asterales</taxon>
        <taxon>Asteraceae</taxon>
        <taxon>Carduoideae</taxon>
        <taxon>Cardueae</taxon>
        <taxon>Carduinae</taxon>
        <taxon>Cynara</taxon>
    </lineage>
</organism>
<dbReference type="EMBL" id="LEKV01009487">
    <property type="protein sequence ID" value="KVF38090.1"/>
    <property type="molecule type" value="Genomic_DNA"/>
</dbReference>
<dbReference type="SUPFAM" id="SSF51182">
    <property type="entry name" value="RmlC-like cupins"/>
    <property type="match status" value="1"/>
</dbReference>
<dbReference type="STRING" id="59895.A0A103JSJ6"/>
<dbReference type="PANTHER" id="PTHR33271">
    <property type="entry name" value="OS04G0445200 PROTEIN"/>
    <property type="match status" value="1"/>
</dbReference>
<protein>
    <recommendedName>
        <fullName evidence="1">(S)-ureidoglycine aminohydrolase cupin domain-containing protein</fullName>
    </recommendedName>
</protein>
<dbReference type="InterPro" id="IPR008579">
    <property type="entry name" value="UGlyAH_Cupin_dom"/>
</dbReference>
<dbReference type="InterPro" id="IPR014710">
    <property type="entry name" value="RmlC-like_jellyroll"/>
</dbReference>
<feature type="unsure residue" description="D or N" evidence="2">
    <location>
        <position position="159"/>
    </location>
</feature>
<name>A0A103JSJ6_CYNCS</name>